<gene>
    <name evidence="8" type="ORF">B7463_g8530</name>
</gene>
<reference evidence="8 9" key="1">
    <citation type="submission" date="2018-05" db="EMBL/GenBank/DDBJ databases">
        <title>Draft genome sequence of Scytalidium lignicola DSM 105466, a ubiquitous saprotrophic fungus.</title>
        <authorList>
            <person name="Buettner E."/>
            <person name="Gebauer A.M."/>
            <person name="Hofrichter M."/>
            <person name="Liers C."/>
            <person name="Kellner H."/>
        </authorList>
    </citation>
    <scope>NUCLEOTIDE SEQUENCE [LARGE SCALE GENOMIC DNA]</scope>
    <source>
        <strain evidence="8 9">DSM 105466</strain>
    </source>
</reference>
<dbReference type="Pfam" id="PF00892">
    <property type="entry name" value="EamA"/>
    <property type="match status" value="1"/>
</dbReference>
<evidence type="ECO:0000259" key="7">
    <source>
        <dbReference type="Pfam" id="PF00892"/>
    </source>
</evidence>
<dbReference type="InterPro" id="IPR037185">
    <property type="entry name" value="EmrE-like"/>
</dbReference>
<evidence type="ECO:0000256" key="3">
    <source>
        <dbReference type="ARBA" id="ARBA00022989"/>
    </source>
</evidence>
<keyword evidence="3 6" id="KW-1133">Transmembrane helix</keyword>
<dbReference type="PANTHER" id="PTHR22911:SF6">
    <property type="entry name" value="SOLUTE CARRIER FAMILY 35 MEMBER G1"/>
    <property type="match status" value="1"/>
</dbReference>
<dbReference type="InterPro" id="IPR000620">
    <property type="entry name" value="EamA_dom"/>
</dbReference>
<proteinExistence type="predicted"/>
<evidence type="ECO:0000256" key="5">
    <source>
        <dbReference type="SAM" id="MobiDB-lite"/>
    </source>
</evidence>
<dbReference type="OrthoDB" id="306876at2759"/>
<feature type="transmembrane region" description="Helical" evidence="6">
    <location>
        <begin position="203"/>
        <end position="225"/>
    </location>
</feature>
<feature type="non-terminal residue" evidence="8">
    <location>
        <position position="488"/>
    </location>
</feature>
<evidence type="ECO:0000256" key="2">
    <source>
        <dbReference type="ARBA" id="ARBA00022692"/>
    </source>
</evidence>
<feature type="transmembrane region" description="Helical" evidence="6">
    <location>
        <begin position="232"/>
        <end position="248"/>
    </location>
</feature>
<evidence type="ECO:0000313" key="9">
    <source>
        <dbReference type="Proteomes" id="UP000258309"/>
    </source>
</evidence>
<name>A0A3E2H442_SCYLI</name>
<dbReference type="STRING" id="5539.A0A3E2H442"/>
<feature type="transmembrane region" description="Helical" evidence="6">
    <location>
        <begin position="394"/>
        <end position="413"/>
    </location>
</feature>
<feature type="transmembrane region" description="Helical" evidence="6">
    <location>
        <begin position="364"/>
        <end position="382"/>
    </location>
</feature>
<feature type="domain" description="EamA" evidence="7">
    <location>
        <begin position="112"/>
        <end position="248"/>
    </location>
</feature>
<comment type="caution">
    <text evidence="8">The sequence shown here is derived from an EMBL/GenBank/DDBJ whole genome shotgun (WGS) entry which is preliminary data.</text>
</comment>
<protein>
    <recommendedName>
        <fullName evidence="7">EamA domain-containing protein</fullName>
    </recommendedName>
</protein>
<evidence type="ECO:0000256" key="4">
    <source>
        <dbReference type="ARBA" id="ARBA00023136"/>
    </source>
</evidence>
<dbReference type="EMBL" id="NCSJ02000189">
    <property type="protein sequence ID" value="RFU27793.1"/>
    <property type="molecule type" value="Genomic_DNA"/>
</dbReference>
<dbReference type="Proteomes" id="UP000258309">
    <property type="component" value="Unassembled WGS sequence"/>
</dbReference>
<dbReference type="AlphaFoldDB" id="A0A3E2H442"/>
<evidence type="ECO:0000256" key="6">
    <source>
        <dbReference type="SAM" id="Phobius"/>
    </source>
</evidence>
<keyword evidence="2 6" id="KW-0812">Transmembrane</keyword>
<evidence type="ECO:0000256" key="1">
    <source>
        <dbReference type="ARBA" id="ARBA00004141"/>
    </source>
</evidence>
<sequence>MSRGRTHSYYSPVKHEPDEGFDELLHGLPSNFDIALNGGSDANGLLAPPSKERDNSLLDPNAFRRASFSTISTLSRAASPYPTYPSSAHSPNATISERVRAYADEFWQRNQGLVYVALSQFFGALMNVATRLLEIEDGGMQPFQILFARMSVTVVLASLWMWWKKTPDFPLGARKVRWLLVLRGLSGFFGVYGTYYALRYLPIAETVVISFLAPAVASYGCYFLLHEPFARSSQYASLIALIGVLLIARPTSFLSSSSSTSTATASNTTASVETTTTTNSNTNIHEVTAFQRLSAVGVSLIGVIGSAGAFTSIRLVGTRAHPLISVNYFGVFCLIVSTSVLSLAEPLKLADNLHFEWPHNLRQFGLLTFLGVCGFITQFLMTKGMAGKGGGVRATTMIYTNMLFALALDKVIFGTTPDWWSLAGSGLILGSAIYVAVKKDEVVDRAAPNHINEDDGDHDEEMGMLQNIDGDVQVQLDELPRDRAAFSS</sequence>
<feature type="transmembrane region" description="Helical" evidence="6">
    <location>
        <begin position="325"/>
        <end position="344"/>
    </location>
</feature>
<organism evidence="8 9">
    <name type="scientific">Scytalidium lignicola</name>
    <name type="common">Hyphomycete</name>
    <dbReference type="NCBI Taxonomy" id="5539"/>
    <lineage>
        <taxon>Eukaryota</taxon>
        <taxon>Fungi</taxon>
        <taxon>Dikarya</taxon>
        <taxon>Ascomycota</taxon>
        <taxon>Pezizomycotina</taxon>
        <taxon>Leotiomycetes</taxon>
        <taxon>Leotiomycetes incertae sedis</taxon>
        <taxon>Scytalidium</taxon>
    </lineage>
</organism>
<dbReference type="OMA" id="PIASCYV"/>
<feature type="region of interest" description="Disordered" evidence="5">
    <location>
        <begin position="254"/>
        <end position="277"/>
    </location>
</feature>
<feature type="transmembrane region" description="Helical" evidence="6">
    <location>
        <begin position="293"/>
        <end position="313"/>
    </location>
</feature>
<feature type="transmembrane region" description="Helical" evidence="6">
    <location>
        <begin position="175"/>
        <end position="197"/>
    </location>
</feature>
<dbReference type="GO" id="GO:0016020">
    <property type="term" value="C:membrane"/>
    <property type="evidence" value="ECO:0007669"/>
    <property type="project" value="UniProtKB-SubCell"/>
</dbReference>
<feature type="transmembrane region" description="Helical" evidence="6">
    <location>
        <begin position="419"/>
        <end position="437"/>
    </location>
</feature>
<accession>A0A3E2H442</accession>
<evidence type="ECO:0000313" key="8">
    <source>
        <dbReference type="EMBL" id="RFU27793.1"/>
    </source>
</evidence>
<keyword evidence="9" id="KW-1185">Reference proteome</keyword>
<feature type="transmembrane region" description="Helical" evidence="6">
    <location>
        <begin position="145"/>
        <end position="163"/>
    </location>
</feature>
<comment type="subcellular location">
    <subcellularLocation>
        <location evidence="1">Membrane</location>
        <topology evidence="1">Multi-pass membrane protein</topology>
    </subcellularLocation>
</comment>
<feature type="non-terminal residue" evidence="8">
    <location>
        <position position="1"/>
    </location>
</feature>
<keyword evidence="4 6" id="KW-0472">Membrane</keyword>
<dbReference type="PANTHER" id="PTHR22911">
    <property type="entry name" value="ACYL-MALONYL CONDENSING ENZYME-RELATED"/>
    <property type="match status" value="1"/>
</dbReference>
<dbReference type="SUPFAM" id="SSF103481">
    <property type="entry name" value="Multidrug resistance efflux transporter EmrE"/>
    <property type="match status" value="2"/>
</dbReference>
<feature type="transmembrane region" description="Helical" evidence="6">
    <location>
        <begin position="113"/>
        <end position="133"/>
    </location>
</feature>